<sequence length="72" mass="7241">ATTESSTSVSFTLSSGGLWAIAGLVTDGPYDAVASATNTALTTTPTIPAYTPVAADTLAVYFIARKRAAGET</sequence>
<evidence type="ECO:0000313" key="2">
    <source>
        <dbReference type="Proteomes" id="UP000281708"/>
    </source>
</evidence>
<evidence type="ECO:0000313" key="1">
    <source>
        <dbReference type="EMBL" id="RLV47167.1"/>
    </source>
</evidence>
<keyword evidence="2" id="KW-1185">Reference proteome</keyword>
<feature type="non-terminal residue" evidence="1">
    <location>
        <position position="1"/>
    </location>
</feature>
<proteinExistence type="predicted"/>
<accession>A0A3L8NX37</accession>
<comment type="caution">
    <text evidence="1">The sequence shown here is derived from an EMBL/GenBank/DDBJ whole genome shotgun (WGS) entry which is preliminary data.</text>
</comment>
<dbReference type="Proteomes" id="UP000281708">
    <property type="component" value="Unassembled WGS sequence"/>
</dbReference>
<dbReference type="EMBL" id="RDBE01000012">
    <property type="protein sequence ID" value="RLV47167.1"/>
    <property type="molecule type" value="Genomic_DNA"/>
</dbReference>
<dbReference type="AlphaFoldDB" id="A0A3L8NX37"/>
<name>A0A3L8NX37_9ACTN</name>
<reference evidence="1 2" key="1">
    <citation type="submission" date="2018-10" db="EMBL/GenBank/DDBJ databases">
        <title>Marmoricola sp. 4Q3S-7 whole genome shotgun sequence.</title>
        <authorList>
            <person name="Li F."/>
        </authorList>
    </citation>
    <scope>NUCLEOTIDE SEQUENCE [LARGE SCALE GENOMIC DNA]</scope>
    <source>
        <strain evidence="1 2">4Q3S-7</strain>
    </source>
</reference>
<gene>
    <name evidence="1" type="ORF">D9V37_19960</name>
</gene>
<feature type="non-terminal residue" evidence="1">
    <location>
        <position position="72"/>
    </location>
</feature>
<protein>
    <submittedName>
        <fullName evidence="1">Uncharacterized protein</fullName>
    </submittedName>
</protein>
<organism evidence="1 2">
    <name type="scientific">Nocardioides mangrovicus</name>
    <dbReference type="NCBI Taxonomy" id="2478913"/>
    <lineage>
        <taxon>Bacteria</taxon>
        <taxon>Bacillati</taxon>
        <taxon>Actinomycetota</taxon>
        <taxon>Actinomycetes</taxon>
        <taxon>Propionibacteriales</taxon>
        <taxon>Nocardioidaceae</taxon>
        <taxon>Nocardioides</taxon>
    </lineage>
</organism>